<reference evidence="2 3" key="1">
    <citation type="submission" date="2021-03" db="EMBL/GenBank/DDBJ databases">
        <authorList>
            <person name="King G.J."/>
            <person name="Bancroft I."/>
            <person name="Baten A."/>
            <person name="Bloomfield J."/>
            <person name="Borpatragohain P."/>
            <person name="He Z."/>
            <person name="Irish N."/>
            <person name="Irwin J."/>
            <person name="Liu K."/>
            <person name="Mauleon R.P."/>
            <person name="Moore J."/>
            <person name="Morris R."/>
            <person name="Ostergaard L."/>
            <person name="Wang B."/>
            <person name="Wells R."/>
        </authorList>
    </citation>
    <scope>NUCLEOTIDE SEQUENCE [LARGE SCALE GENOMIC DNA]</scope>
    <source>
        <strain evidence="2">R-o-18</strain>
        <tissue evidence="2">Leaf</tissue>
    </source>
</reference>
<name>A0ABQ7KMV7_BRACM</name>
<organism evidence="2 3">
    <name type="scientific">Brassica rapa subsp. trilocularis</name>
    <dbReference type="NCBI Taxonomy" id="1813537"/>
    <lineage>
        <taxon>Eukaryota</taxon>
        <taxon>Viridiplantae</taxon>
        <taxon>Streptophyta</taxon>
        <taxon>Embryophyta</taxon>
        <taxon>Tracheophyta</taxon>
        <taxon>Spermatophyta</taxon>
        <taxon>Magnoliopsida</taxon>
        <taxon>eudicotyledons</taxon>
        <taxon>Gunneridae</taxon>
        <taxon>Pentapetalae</taxon>
        <taxon>rosids</taxon>
        <taxon>malvids</taxon>
        <taxon>Brassicales</taxon>
        <taxon>Brassicaceae</taxon>
        <taxon>Brassiceae</taxon>
        <taxon>Brassica</taxon>
    </lineage>
</organism>
<keyword evidence="1" id="KW-0732">Signal</keyword>
<keyword evidence="3" id="KW-1185">Reference proteome</keyword>
<evidence type="ECO:0000313" key="3">
    <source>
        <dbReference type="Proteomes" id="UP000823674"/>
    </source>
</evidence>
<dbReference type="EMBL" id="JADBGQ010000010">
    <property type="protein sequence ID" value="KAG5375848.1"/>
    <property type="molecule type" value="Genomic_DNA"/>
</dbReference>
<gene>
    <name evidence="2" type="primary">A10p007690.1_BraROA</name>
    <name evidence="2" type="ORF">IGI04_040444</name>
</gene>
<evidence type="ECO:0000313" key="2">
    <source>
        <dbReference type="EMBL" id="KAG5375848.1"/>
    </source>
</evidence>
<feature type="chain" id="PRO_5045947449" description="Magnesium transporter" evidence="1">
    <location>
        <begin position="26"/>
        <end position="80"/>
    </location>
</feature>
<comment type="caution">
    <text evidence="2">The sequence shown here is derived from an EMBL/GenBank/DDBJ whole genome shotgun (WGS) entry which is preliminary data.</text>
</comment>
<accession>A0ABQ7KMV7</accession>
<evidence type="ECO:0000256" key="1">
    <source>
        <dbReference type="SAM" id="SignalP"/>
    </source>
</evidence>
<sequence length="80" mass="8463">MVDAAIPLSLCGSLALGFAASLVGSLPEGLPFERRHRRVKALSRAVGGASVWFGRAIASRFEGAYLSIARGNQLFISAWS</sequence>
<feature type="signal peptide" evidence="1">
    <location>
        <begin position="1"/>
        <end position="25"/>
    </location>
</feature>
<evidence type="ECO:0008006" key="4">
    <source>
        <dbReference type="Google" id="ProtNLM"/>
    </source>
</evidence>
<proteinExistence type="predicted"/>
<protein>
    <recommendedName>
        <fullName evidence="4">Magnesium transporter</fullName>
    </recommendedName>
</protein>
<dbReference type="Proteomes" id="UP000823674">
    <property type="component" value="Chromosome A10"/>
</dbReference>